<sequence length="123" mass="13181">MAGEKSLFHIDQLAIDGAPIAIEDGTAQITGAARWENTVVPSGSGDDYTSRKRVPTTVTFKLQFGGNEQVDDFSFVSDSQVVCRDKVNGKRALMPRCSFASMGPIGAGSVDVTFNVLAPIQWL</sequence>
<dbReference type="PATRIC" id="fig|34073.19.peg.4130"/>
<dbReference type="RefSeq" id="WP_047785775.1">
    <property type="nucleotide sequence ID" value="NZ_JZWI01000021.1"/>
</dbReference>
<reference evidence="1 2" key="1">
    <citation type="submission" date="2015-03" db="EMBL/GenBank/DDBJ databases">
        <title>Genome sequence of Variovorax paradoxus TBEA6.</title>
        <authorList>
            <person name="Poehlein A."/>
            <person name="Schuldes J."/>
            <person name="Wuebbeler J.H."/>
            <person name="Hiessl S."/>
            <person name="Steinbuechel A."/>
            <person name="Daniel R."/>
        </authorList>
    </citation>
    <scope>NUCLEOTIDE SEQUENCE [LARGE SCALE GENOMIC DNA]</scope>
    <source>
        <strain evidence="1 2">TBEA6</strain>
    </source>
</reference>
<keyword evidence="2" id="KW-1185">Reference proteome</keyword>
<protein>
    <recommendedName>
        <fullName evidence="3">Phage tail protein</fullName>
    </recommendedName>
</protein>
<dbReference type="Proteomes" id="UP000035170">
    <property type="component" value="Unassembled WGS sequence"/>
</dbReference>
<proteinExistence type="predicted"/>
<gene>
    <name evidence="1" type="ORF">VPARA_40340</name>
</gene>
<accession>A0A0H2MCM7</accession>
<name>A0A0H2MCM7_VARPD</name>
<evidence type="ECO:0008006" key="3">
    <source>
        <dbReference type="Google" id="ProtNLM"/>
    </source>
</evidence>
<comment type="caution">
    <text evidence="1">The sequence shown here is derived from an EMBL/GenBank/DDBJ whole genome shotgun (WGS) entry which is preliminary data.</text>
</comment>
<evidence type="ECO:0000313" key="2">
    <source>
        <dbReference type="Proteomes" id="UP000035170"/>
    </source>
</evidence>
<evidence type="ECO:0000313" key="1">
    <source>
        <dbReference type="EMBL" id="KLN54730.1"/>
    </source>
</evidence>
<dbReference type="EMBL" id="JZWI01000021">
    <property type="protein sequence ID" value="KLN54730.1"/>
    <property type="molecule type" value="Genomic_DNA"/>
</dbReference>
<dbReference type="AlphaFoldDB" id="A0A0H2MCM7"/>
<organism evidence="1 2">
    <name type="scientific">Variovorax paradoxus</name>
    <dbReference type="NCBI Taxonomy" id="34073"/>
    <lineage>
        <taxon>Bacteria</taxon>
        <taxon>Pseudomonadati</taxon>
        <taxon>Pseudomonadota</taxon>
        <taxon>Betaproteobacteria</taxon>
        <taxon>Burkholderiales</taxon>
        <taxon>Comamonadaceae</taxon>
        <taxon>Variovorax</taxon>
    </lineage>
</organism>